<organism evidence="2 3">
    <name type="scientific">Lactiplantibacillus dongliensis</name>
    <dbReference type="NCBI Taxonomy" id="2559919"/>
    <lineage>
        <taxon>Bacteria</taxon>
        <taxon>Bacillati</taxon>
        <taxon>Bacillota</taxon>
        <taxon>Bacilli</taxon>
        <taxon>Lactobacillales</taxon>
        <taxon>Lactobacillaceae</taxon>
        <taxon>Lactiplantibacillus</taxon>
    </lineage>
</organism>
<feature type="domain" description="ATPase AAA-type core" evidence="1">
    <location>
        <begin position="28"/>
        <end position="321"/>
    </location>
</feature>
<proteinExistence type="predicted"/>
<dbReference type="EMBL" id="JBHSSD010000002">
    <property type="protein sequence ID" value="MFC6163158.1"/>
    <property type="molecule type" value="Genomic_DNA"/>
</dbReference>
<reference evidence="3" key="1">
    <citation type="journal article" date="2019" name="Int. J. Syst. Evol. Microbiol.">
        <title>The Global Catalogue of Microorganisms (GCM) 10K type strain sequencing project: providing services to taxonomists for standard genome sequencing and annotation.</title>
        <authorList>
            <consortium name="The Broad Institute Genomics Platform"/>
            <consortium name="The Broad Institute Genome Sequencing Center for Infectious Disease"/>
            <person name="Wu L."/>
            <person name="Ma J."/>
        </authorList>
    </citation>
    <scope>NUCLEOTIDE SEQUENCE [LARGE SCALE GENOMIC DNA]</scope>
    <source>
        <strain evidence="3">CCM 8932</strain>
    </source>
</reference>
<gene>
    <name evidence="2" type="ORF">ACFP3T_00445</name>
</gene>
<sequence>MQTGKRLRKFQDSNTVMSQDEQLLKSVLVFGANANGKTNLINALLMLKRLVINPTTDELQHLRVDTFGYNTENTSFQIVFTEDEVKYDYCLEYNATEVVREILKANGQPIFTREQQNFVTVPAQLAALTENIRKNQLLLYFAQQNNETHAKAVYKWFVEDLIFVNTDRIRNGRFKILQNAAFKRRFLHFLQAADFNIIDIEVKERKEAIPAPEFLMKKLKADDDESDEDIKFIPSVSYDVYATHQSENGTFSVYFNNESTGTKVFMFLALYMLNNSEKTLMIDEFDRSYHLELAQALLALINDKYQTNQFILTTHELSLLDAGLRQDQIWFAEKNRFGETELFSIFDFDDPALKRGDFNYKKRYLEGVYGANQLVNKKLLLEALIGNEQREKK</sequence>
<dbReference type="InterPro" id="IPR027417">
    <property type="entry name" value="P-loop_NTPase"/>
</dbReference>
<name>A0ABW1R010_9LACO</name>
<evidence type="ECO:0000313" key="3">
    <source>
        <dbReference type="Proteomes" id="UP001596253"/>
    </source>
</evidence>
<comment type="caution">
    <text evidence="2">The sequence shown here is derived from an EMBL/GenBank/DDBJ whole genome shotgun (WGS) entry which is preliminary data.</text>
</comment>
<dbReference type="RefSeq" id="WP_171001058.1">
    <property type="nucleotide sequence ID" value="NZ_BJDK01000017.1"/>
</dbReference>
<evidence type="ECO:0000313" key="2">
    <source>
        <dbReference type="EMBL" id="MFC6163158.1"/>
    </source>
</evidence>
<dbReference type="Gene3D" id="3.40.50.300">
    <property type="entry name" value="P-loop containing nucleotide triphosphate hydrolases"/>
    <property type="match status" value="1"/>
</dbReference>
<dbReference type="Pfam" id="PF13304">
    <property type="entry name" value="AAA_21"/>
    <property type="match status" value="1"/>
</dbReference>
<dbReference type="SUPFAM" id="SSF52540">
    <property type="entry name" value="P-loop containing nucleoside triphosphate hydrolases"/>
    <property type="match status" value="1"/>
</dbReference>
<dbReference type="Proteomes" id="UP001596253">
    <property type="component" value="Unassembled WGS sequence"/>
</dbReference>
<dbReference type="InterPro" id="IPR003959">
    <property type="entry name" value="ATPase_AAA_core"/>
</dbReference>
<keyword evidence="3" id="KW-1185">Reference proteome</keyword>
<accession>A0ABW1R010</accession>
<protein>
    <submittedName>
        <fullName evidence="2">ATP/GTP-binding protein</fullName>
    </submittedName>
</protein>
<dbReference type="PANTHER" id="PTHR40396">
    <property type="entry name" value="ATPASE-LIKE PROTEIN"/>
    <property type="match status" value="1"/>
</dbReference>
<evidence type="ECO:0000259" key="1">
    <source>
        <dbReference type="Pfam" id="PF13304"/>
    </source>
</evidence>
<dbReference type="PANTHER" id="PTHR40396:SF1">
    <property type="entry name" value="ATPASE AAA-TYPE CORE DOMAIN-CONTAINING PROTEIN"/>
    <property type="match status" value="1"/>
</dbReference>